<name>A0A9P4HN07_9PEZI</name>
<accession>A0A9P4HN07</accession>
<feature type="chain" id="PRO_5040260104" evidence="1">
    <location>
        <begin position="22"/>
        <end position="178"/>
    </location>
</feature>
<sequence length="178" mass="20043">MRCRLFTLLLSLNSIYHSSFASTQLLGLNFGLNLGNGDNDLPTLTLPYGIHRAAKYNANADIYTFKTSASPPTSRKQSLEKAEITGSQFVDSRWQLRTYATETYRTKAFVRDTFVTCNSRYQTGAFNGSTWKLQYSVTPGIHVTDLIPTFYQLYLGLHSNLSLPLVSPLDEFAKTYQS</sequence>
<comment type="caution">
    <text evidence="2">The sequence shown here is derived from an EMBL/GenBank/DDBJ whole genome shotgun (WGS) entry which is preliminary data.</text>
</comment>
<dbReference type="AlphaFoldDB" id="A0A9P4HN07"/>
<evidence type="ECO:0000313" key="2">
    <source>
        <dbReference type="EMBL" id="KAF2083261.1"/>
    </source>
</evidence>
<dbReference type="EMBL" id="ML978815">
    <property type="protein sequence ID" value="KAF2083261.1"/>
    <property type="molecule type" value="Genomic_DNA"/>
</dbReference>
<keyword evidence="1" id="KW-0732">Signal</keyword>
<feature type="signal peptide" evidence="1">
    <location>
        <begin position="1"/>
        <end position="21"/>
    </location>
</feature>
<gene>
    <name evidence="2" type="ORF">K490DRAFT_60640</name>
</gene>
<evidence type="ECO:0000256" key="1">
    <source>
        <dbReference type="SAM" id="SignalP"/>
    </source>
</evidence>
<keyword evidence="3" id="KW-1185">Reference proteome</keyword>
<dbReference type="Proteomes" id="UP000799776">
    <property type="component" value="Unassembled WGS sequence"/>
</dbReference>
<reference evidence="2" key="1">
    <citation type="journal article" date="2020" name="Stud. Mycol.">
        <title>101 Dothideomycetes genomes: a test case for predicting lifestyles and emergence of pathogens.</title>
        <authorList>
            <person name="Haridas S."/>
            <person name="Albert R."/>
            <person name="Binder M."/>
            <person name="Bloem J."/>
            <person name="Labutti K."/>
            <person name="Salamov A."/>
            <person name="Andreopoulos B."/>
            <person name="Baker S."/>
            <person name="Barry K."/>
            <person name="Bills G."/>
            <person name="Bluhm B."/>
            <person name="Cannon C."/>
            <person name="Castanera R."/>
            <person name="Culley D."/>
            <person name="Daum C."/>
            <person name="Ezra D."/>
            <person name="Gonzalez J."/>
            <person name="Henrissat B."/>
            <person name="Kuo A."/>
            <person name="Liang C."/>
            <person name="Lipzen A."/>
            <person name="Lutzoni F."/>
            <person name="Magnuson J."/>
            <person name="Mondo S."/>
            <person name="Nolan M."/>
            <person name="Ohm R."/>
            <person name="Pangilinan J."/>
            <person name="Park H.-J."/>
            <person name="Ramirez L."/>
            <person name="Alfaro M."/>
            <person name="Sun H."/>
            <person name="Tritt A."/>
            <person name="Yoshinaga Y."/>
            <person name="Zwiers L.-H."/>
            <person name="Turgeon B."/>
            <person name="Goodwin S."/>
            <person name="Spatafora J."/>
            <person name="Crous P."/>
            <person name="Grigoriev I."/>
        </authorList>
    </citation>
    <scope>NUCLEOTIDE SEQUENCE</scope>
    <source>
        <strain evidence="2">CBS 121410</strain>
    </source>
</reference>
<organism evidence="2 3">
    <name type="scientific">Saccharata proteae CBS 121410</name>
    <dbReference type="NCBI Taxonomy" id="1314787"/>
    <lineage>
        <taxon>Eukaryota</taxon>
        <taxon>Fungi</taxon>
        <taxon>Dikarya</taxon>
        <taxon>Ascomycota</taxon>
        <taxon>Pezizomycotina</taxon>
        <taxon>Dothideomycetes</taxon>
        <taxon>Dothideomycetes incertae sedis</taxon>
        <taxon>Botryosphaeriales</taxon>
        <taxon>Saccharataceae</taxon>
        <taxon>Saccharata</taxon>
    </lineage>
</organism>
<dbReference type="OrthoDB" id="408631at2759"/>
<protein>
    <submittedName>
        <fullName evidence="2">Uncharacterized protein</fullName>
    </submittedName>
</protein>
<evidence type="ECO:0000313" key="3">
    <source>
        <dbReference type="Proteomes" id="UP000799776"/>
    </source>
</evidence>
<proteinExistence type="predicted"/>